<protein>
    <submittedName>
        <fullName evidence="3">Uncharacterized protein</fullName>
    </submittedName>
</protein>
<dbReference type="PANTHER" id="PTHR46562">
    <property type="entry name" value="SERINE/THREONINE-KINASE ULK4-LIKE PROTEIN-RELATED"/>
    <property type="match status" value="1"/>
</dbReference>
<organism evidence="3 4">
    <name type="scientific">Coptis chinensis</name>
    <dbReference type="NCBI Taxonomy" id="261450"/>
    <lineage>
        <taxon>Eukaryota</taxon>
        <taxon>Viridiplantae</taxon>
        <taxon>Streptophyta</taxon>
        <taxon>Embryophyta</taxon>
        <taxon>Tracheophyta</taxon>
        <taxon>Spermatophyta</taxon>
        <taxon>Magnoliopsida</taxon>
        <taxon>Ranunculales</taxon>
        <taxon>Ranunculaceae</taxon>
        <taxon>Coptidoideae</taxon>
        <taxon>Coptis</taxon>
    </lineage>
</organism>
<dbReference type="Pfam" id="PF24970">
    <property type="entry name" value="ARM_RUK"/>
    <property type="match status" value="1"/>
</dbReference>
<name>A0A835HCC4_9MAGN</name>
<dbReference type="Proteomes" id="UP000631114">
    <property type="component" value="Unassembled WGS sequence"/>
</dbReference>
<dbReference type="OrthoDB" id="1694440at2759"/>
<evidence type="ECO:0000313" key="3">
    <source>
        <dbReference type="EMBL" id="KAF9595652.1"/>
    </source>
</evidence>
<dbReference type="Pfam" id="PF23606">
    <property type="entry name" value="HEAT_ULK4"/>
    <property type="match status" value="1"/>
</dbReference>
<gene>
    <name evidence="3" type="ORF">IFM89_001553</name>
</gene>
<dbReference type="PANTHER" id="PTHR46562:SF1">
    <property type="entry name" value="SERINE_THREONINE-PROTEIN KINASE ULK4"/>
    <property type="match status" value="1"/>
</dbReference>
<dbReference type="AlphaFoldDB" id="A0A835HCC4"/>
<evidence type="ECO:0000259" key="2">
    <source>
        <dbReference type="Pfam" id="PF24970"/>
    </source>
</evidence>
<dbReference type="GO" id="GO:0000914">
    <property type="term" value="P:phragmoplast assembly"/>
    <property type="evidence" value="ECO:0007669"/>
    <property type="project" value="InterPro"/>
</dbReference>
<dbReference type="InterPro" id="IPR056981">
    <property type="entry name" value="HEAT_ULK4_RUNKEL"/>
</dbReference>
<dbReference type="GO" id="GO:0008017">
    <property type="term" value="F:microtubule binding"/>
    <property type="evidence" value="ECO:0007669"/>
    <property type="project" value="InterPro"/>
</dbReference>
<feature type="domain" description="RUNKEL ARM-repeat" evidence="2">
    <location>
        <begin position="144"/>
        <end position="382"/>
    </location>
</feature>
<keyword evidence="4" id="KW-1185">Reference proteome</keyword>
<evidence type="ECO:0000259" key="1">
    <source>
        <dbReference type="Pfam" id="PF23606"/>
    </source>
</evidence>
<reference evidence="3 4" key="1">
    <citation type="submission" date="2020-10" db="EMBL/GenBank/DDBJ databases">
        <title>The Coptis chinensis genome and diversification of protoberbering-type alkaloids.</title>
        <authorList>
            <person name="Wang B."/>
            <person name="Shu S."/>
            <person name="Song C."/>
            <person name="Liu Y."/>
        </authorList>
    </citation>
    <scope>NUCLEOTIDE SEQUENCE [LARGE SCALE GENOMIC DNA]</scope>
    <source>
        <strain evidence="3">HL-2020</strain>
        <tissue evidence="3">Leaf</tissue>
    </source>
</reference>
<sequence>MIEGPRFQVEFTDDGQATRQYPAKERIENDDAHHSVVLGSWCCFEPSNVLSRLGRDDFQITLLRILESITEEPSVILEGPSTFKFHRSVEQWLKDLKSVSNTHFLPLYPIFIEDEDLIPMYAQKLLVMLIEFNYIRILDILDSKTVSQCFEFLLGDLSSANVKLCLALASAPEMETKILSQLRVVRKIGNLLEFVKAKDMEDFLEPTLDLCKAFLVRGMARKGFVNSKEPALLSDNPSMNVAVDPQQCIKDISDFGSNIGVFLELSGSHEVQTADLASECVILLLEVAPREATTGLLTNLPKVSGVLELSCQVLSGLLLQCMLHALGYACWQYLSKAMILSISIPDITRIEAVVSDLKNSSIPGVASAASIVVLELQRLPCCI</sequence>
<dbReference type="EMBL" id="JADFTS010000007">
    <property type="protein sequence ID" value="KAF9595652.1"/>
    <property type="molecule type" value="Genomic_DNA"/>
</dbReference>
<dbReference type="InterPro" id="IPR044591">
    <property type="entry name" value="RUK"/>
</dbReference>
<comment type="caution">
    <text evidence="3">The sequence shown here is derived from an EMBL/GenBank/DDBJ whole genome shotgun (WGS) entry which is preliminary data.</text>
</comment>
<accession>A0A835HCC4</accession>
<proteinExistence type="predicted"/>
<evidence type="ECO:0000313" key="4">
    <source>
        <dbReference type="Proteomes" id="UP000631114"/>
    </source>
</evidence>
<dbReference type="InterPro" id="IPR056980">
    <property type="entry name" value="ARM_RUK"/>
</dbReference>
<feature type="domain" description="Serine/threonine-protein kinase ULK4/RUNKEL HEAT repeats" evidence="1">
    <location>
        <begin position="92"/>
        <end position="136"/>
    </location>
</feature>